<dbReference type="EMBL" id="LR778114">
    <property type="protein sequence ID" value="CAB1127896.1"/>
    <property type="molecule type" value="Genomic_DNA"/>
</dbReference>
<accession>A0A6F8ZD01</accession>
<sequence length="95" mass="10087">MTIGRALTGTVVNLLVPGLGTLILGKWLQGLAQLGLLAAAWVVGFIGNIWPIRVLSFGLLGLLARGVRDVDWVWALVLGVLAIVGAGRTRRHQLP</sequence>
<evidence type="ECO:0000256" key="1">
    <source>
        <dbReference type="SAM" id="Phobius"/>
    </source>
</evidence>
<keyword evidence="1" id="KW-0472">Membrane</keyword>
<reference evidence="2 3" key="1">
    <citation type="submission" date="2020-02" db="EMBL/GenBank/DDBJ databases">
        <authorList>
            <person name="Hogendoorn C."/>
        </authorList>
    </citation>
    <scope>NUCLEOTIDE SEQUENCE [LARGE SCALE GENOMIC DNA]</scope>
    <source>
        <strain evidence="2">R501</strain>
    </source>
</reference>
<gene>
    <name evidence="2" type="ORF">R50_0390</name>
</gene>
<dbReference type="KEGG" id="hfv:R50_0390"/>
<feature type="transmembrane region" description="Helical" evidence="1">
    <location>
        <begin position="31"/>
        <end position="52"/>
    </location>
</feature>
<feature type="transmembrane region" description="Helical" evidence="1">
    <location>
        <begin position="6"/>
        <end position="24"/>
    </location>
</feature>
<organism evidence="2 3">
    <name type="scientific">Candidatus Hydrogenisulfobacillus filiaventi</name>
    <dbReference type="NCBI Taxonomy" id="2707344"/>
    <lineage>
        <taxon>Bacteria</taxon>
        <taxon>Bacillati</taxon>
        <taxon>Bacillota</taxon>
        <taxon>Clostridia</taxon>
        <taxon>Eubacteriales</taxon>
        <taxon>Clostridiales Family XVII. Incertae Sedis</taxon>
        <taxon>Candidatus Hydrogenisulfobacillus</taxon>
    </lineage>
</organism>
<keyword evidence="1" id="KW-0812">Transmembrane</keyword>
<keyword evidence="3" id="KW-1185">Reference proteome</keyword>
<dbReference type="Proteomes" id="UP000503399">
    <property type="component" value="Chromosome"/>
</dbReference>
<evidence type="ECO:0000313" key="2">
    <source>
        <dbReference type="EMBL" id="CAB1127896.1"/>
    </source>
</evidence>
<dbReference type="AlphaFoldDB" id="A0A6F8ZD01"/>
<keyword evidence="1" id="KW-1133">Transmembrane helix</keyword>
<protein>
    <submittedName>
        <fullName evidence="2">Uncharacterized protein</fullName>
    </submittedName>
</protein>
<evidence type="ECO:0000313" key="3">
    <source>
        <dbReference type="Proteomes" id="UP000503399"/>
    </source>
</evidence>
<proteinExistence type="predicted"/>
<feature type="transmembrane region" description="Helical" evidence="1">
    <location>
        <begin position="72"/>
        <end position="89"/>
    </location>
</feature>
<name>A0A6F8ZD01_9FIRM</name>